<dbReference type="PANTHER" id="PTHR43796:SF2">
    <property type="entry name" value="CARBOXYNORSPERMIDINE SYNTHASE"/>
    <property type="match status" value="1"/>
</dbReference>
<organism evidence="2 3">
    <name type="scientific">Vagococcus salmoninarum</name>
    <dbReference type="NCBI Taxonomy" id="2739"/>
    <lineage>
        <taxon>Bacteria</taxon>
        <taxon>Bacillati</taxon>
        <taxon>Bacillota</taxon>
        <taxon>Bacilli</taxon>
        <taxon>Lactobacillales</taxon>
        <taxon>Enterococcaceae</taxon>
        <taxon>Vagococcus</taxon>
    </lineage>
</organism>
<dbReference type="InterPro" id="IPR005097">
    <property type="entry name" value="Sacchrp_dh_NADP-bd"/>
</dbReference>
<feature type="domain" description="Saccharopine dehydrogenase NADP binding" evidence="1">
    <location>
        <begin position="5"/>
        <end position="113"/>
    </location>
</feature>
<dbReference type="OrthoDB" id="1910498at2"/>
<evidence type="ECO:0000313" key="3">
    <source>
        <dbReference type="Proteomes" id="UP000287239"/>
    </source>
</evidence>
<name>A0A429ZE72_9ENTE</name>
<dbReference type="Proteomes" id="UP000287239">
    <property type="component" value="Unassembled WGS sequence"/>
</dbReference>
<dbReference type="RefSeq" id="WP_126782056.1">
    <property type="nucleotide sequence ID" value="NZ_NGJU01000025.1"/>
</dbReference>
<dbReference type="Gene3D" id="3.40.50.720">
    <property type="entry name" value="NAD(P)-binding Rossmann-like Domain"/>
    <property type="match status" value="1"/>
</dbReference>
<dbReference type="GeneID" id="98569376"/>
<dbReference type="Pfam" id="PF03435">
    <property type="entry name" value="Sacchrp_dh_NADP"/>
    <property type="match status" value="1"/>
</dbReference>
<protein>
    <recommendedName>
        <fullName evidence="1">Saccharopine dehydrogenase NADP binding domain-containing protein</fullName>
    </recommendedName>
</protein>
<dbReference type="SUPFAM" id="SSF51735">
    <property type="entry name" value="NAD(P)-binding Rossmann-fold domains"/>
    <property type="match status" value="1"/>
</dbReference>
<dbReference type="PANTHER" id="PTHR43796">
    <property type="entry name" value="CARBOXYNORSPERMIDINE SYNTHASE"/>
    <property type="match status" value="1"/>
</dbReference>
<dbReference type="AlphaFoldDB" id="A0A429ZE72"/>
<dbReference type="EMBL" id="NGJU01000025">
    <property type="protein sequence ID" value="RST91974.1"/>
    <property type="molecule type" value="Genomic_DNA"/>
</dbReference>
<evidence type="ECO:0000259" key="1">
    <source>
        <dbReference type="Pfam" id="PF03435"/>
    </source>
</evidence>
<comment type="caution">
    <text evidence="2">The sequence shown here is derived from an EMBL/GenBank/DDBJ whole genome shotgun (WGS) entry which is preliminary data.</text>
</comment>
<reference evidence="2 3" key="1">
    <citation type="submission" date="2017-05" db="EMBL/GenBank/DDBJ databases">
        <title>Vagococcus spp. assemblies.</title>
        <authorList>
            <person name="Gulvik C.A."/>
        </authorList>
    </citation>
    <scope>NUCLEOTIDE SEQUENCE [LARGE SCALE GENOMIC DNA]</scope>
    <source>
        <strain evidence="2 3">NCFB 2777</strain>
    </source>
</reference>
<gene>
    <name evidence="2" type="ORF">CBF35_13585</name>
</gene>
<proteinExistence type="predicted"/>
<keyword evidence="3" id="KW-1185">Reference proteome</keyword>
<evidence type="ECO:0000313" key="2">
    <source>
        <dbReference type="EMBL" id="RST91974.1"/>
    </source>
</evidence>
<sequence>MKNKIMIIGGHGHVGSVITKNISHKYPGKVILAGRNSQKMADYLAENQLNLKTQVFDITKEPDLEMFETIKLVVVCIDQKNTKFVEFCNNNAIDYVDVSANSAFYHQLSQLNFSKKSSVVYSVGLAPGLTNLMAHAIAKKLPNFTELAIKVILGLGDSHGDAAIDWTFKHLNQGYEINGQKVKPFSLKNQVRLVNHKDLPVYNFDFSDQHSLKQVWPERKIMTYLGFDLGSVTHSLHYLQKLKVLPVIENPKVMSFSKKIMAKGSLGSDSFVLQVTASEGREGQSLTVRGAKEGVVTGEIANVLIERVYQSQDSLGFVQIDDYLTFEELAKALPQLQLID</sequence>
<dbReference type="InterPro" id="IPR036291">
    <property type="entry name" value="NAD(P)-bd_dom_sf"/>
</dbReference>
<accession>A0A429ZE72</accession>